<evidence type="ECO:0000313" key="2">
    <source>
        <dbReference type="Proteomes" id="UP000029692"/>
    </source>
</evidence>
<dbReference type="EMBL" id="JNUP01000003">
    <property type="protein sequence ID" value="KGE73693.1"/>
    <property type="molecule type" value="Genomic_DNA"/>
</dbReference>
<reference evidence="1 2" key="1">
    <citation type="submission" date="2014-05" db="EMBL/GenBank/DDBJ databases">
        <title>De novo Genome Sequence of Spirocheata sp.</title>
        <authorList>
            <person name="Shivani Y."/>
            <person name="Subhash Y."/>
            <person name="Tushar L."/>
            <person name="Sasikala C."/>
            <person name="Ramana C.V."/>
        </authorList>
    </citation>
    <scope>NUCLEOTIDE SEQUENCE [LARGE SCALE GENOMIC DNA]</scope>
    <source>
        <strain evidence="1 2">JC230</strain>
    </source>
</reference>
<evidence type="ECO:0000313" key="1">
    <source>
        <dbReference type="EMBL" id="KGE73693.1"/>
    </source>
</evidence>
<dbReference type="STRING" id="1480694.DC28_00165"/>
<dbReference type="AlphaFoldDB" id="A0A098R203"/>
<proteinExistence type="predicted"/>
<dbReference type="Proteomes" id="UP000029692">
    <property type="component" value="Unassembled WGS sequence"/>
</dbReference>
<organism evidence="1 2">
    <name type="scientific">Spirochaeta lutea</name>
    <dbReference type="NCBI Taxonomy" id="1480694"/>
    <lineage>
        <taxon>Bacteria</taxon>
        <taxon>Pseudomonadati</taxon>
        <taxon>Spirochaetota</taxon>
        <taxon>Spirochaetia</taxon>
        <taxon>Spirochaetales</taxon>
        <taxon>Spirochaetaceae</taxon>
        <taxon>Spirochaeta</taxon>
    </lineage>
</organism>
<protein>
    <submittedName>
        <fullName evidence="1">Uncharacterized protein</fullName>
    </submittedName>
</protein>
<comment type="caution">
    <text evidence="1">The sequence shown here is derived from an EMBL/GenBank/DDBJ whole genome shotgun (WGS) entry which is preliminary data.</text>
</comment>
<keyword evidence="2" id="KW-1185">Reference proteome</keyword>
<name>A0A098R203_9SPIO</name>
<accession>A0A098R203</accession>
<gene>
    <name evidence="1" type="ORF">DC28_00165</name>
</gene>
<sequence>MVDRLLSKTIYIFCMLLVIPTLHPVLAQEQERGARISFSIDQESGGLELIGTISGTRIPLLFNGDPATTGLLVFDGETVHRVLQEHSYPFSIQEFDQGSVIIYALPDGLYSWLSAEKSDAAGNSLLLTWGVLNSSDRRKEITSNLLLDTVIGERSSSHFLIDDTSVNRELSFSLGFAPPKNQDVVLVDRVWSGTETMPGLLLTQPSLNSPLDPLTVVIANWKRLHDTSRILQANENRNFNLLPFSVNDSAMLVSKGTQSLRRGETTSAGILVTFMSDFQSSESMDLTSIDFHAFQSHDPEFITSYISSETNEPTIPETMPAISDDSDEESLSEHRQLQVRIRQLLDRINQLLQGDPKNSQDEIDQLREMVQSLRRAMSN</sequence>